<evidence type="ECO:0000256" key="3">
    <source>
        <dbReference type="ARBA" id="ARBA00012438"/>
    </source>
</evidence>
<feature type="domain" description="HAMP" evidence="13">
    <location>
        <begin position="350"/>
        <end position="418"/>
    </location>
</feature>
<feature type="transmembrane region" description="Helical" evidence="11">
    <location>
        <begin position="12"/>
        <end position="35"/>
    </location>
</feature>
<dbReference type="SUPFAM" id="SSF55874">
    <property type="entry name" value="ATPase domain of HSP90 chaperone/DNA topoisomerase II/histidine kinase"/>
    <property type="match status" value="1"/>
</dbReference>
<dbReference type="Gene3D" id="3.30.565.10">
    <property type="entry name" value="Histidine kinase-like ATPase, C-terminal domain"/>
    <property type="match status" value="1"/>
</dbReference>
<keyword evidence="6 11" id="KW-0812">Transmembrane</keyword>
<dbReference type="Pfam" id="PF02518">
    <property type="entry name" value="HATPase_c"/>
    <property type="match status" value="1"/>
</dbReference>
<evidence type="ECO:0000256" key="5">
    <source>
        <dbReference type="ARBA" id="ARBA00022679"/>
    </source>
</evidence>
<dbReference type="GO" id="GO:0005524">
    <property type="term" value="F:ATP binding"/>
    <property type="evidence" value="ECO:0007669"/>
    <property type="project" value="UniProtKB-KW"/>
</dbReference>
<feature type="transmembrane region" description="Helical" evidence="11">
    <location>
        <begin position="327"/>
        <end position="347"/>
    </location>
</feature>
<keyword evidence="5" id="KW-0808">Transferase</keyword>
<keyword evidence="14" id="KW-0547">Nucleotide-binding</keyword>
<feature type="region of interest" description="Disordered" evidence="10">
    <location>
        <begin position="1334"/>
        <end position="1416"/>
    </location>
</feature>
<evidence type="ECO:0000259" key="12">
    <source>
        <dbReference type="PROSITE" id="PS50109"/>
    </source>
</evidence>
<dbReference type="PANTHER" id="PTHR45436:SF5">
    <property type="entry name" value="SENSOR HISTIDINE KINASE TRCS"/>
    <property type="match status" value="1"/>
</dbReference>
<dbReference type="RefSeq" id="WP_377465855.1">
    <property type="nucleotide sequence ID" value="NZ_JBHUOP010000002.1"/>
</dbReference>
<comment type="catalytic activity">
    <reaction evidence="1">
        <text>ATP + protein L-histidine = ADP + protein N-phospho-L-histidine.</text>
        <dbReference type="EC" id="2.7.13.3"/>
    </reaction>
</comment>
<comment type="subcellular location">
    <subcellularLocation>
        <location evidence="2">Membrane</location>
    </subcellularLocation>
</comment>
<dbReference type="CDD" id="cd06225">
    <property type="entry name" value="HAMP"/>
    <property type="match status" value="1"/>
</dbReference>
<evidence type="ECO:0000259" key="13">
    <source>
        <dbReference type="PROSITE" id="PS50885"/>
    </source>
</evidence>
<evidence type="ECO:0000256" key="2">
    <source>
        <dbReference type="ARBA" id="ARBA00004370"/>
    </source>
</evidence>
<evidence type="ECO:0000256" key="4">
    <source>
        <dbReference type="ARBA" id="ARBA00022553"/>
    </source>
</evidence>
<keyword evidence="11" id="KW-0472">Membrane</keyword>
<dbReference type="InterPro" id="IPR050428">
    <property type="entry name" value="TCS_sensor_his_kinase"/>
</dbReference>
<evidence type="ECO:0000313" key="14">
    <source>
        <dbReference type="EMBL" id="MFD2840159.1"/>
    </source>
</evidence>
<evidence type="ECO:0000256" key="9">
    <source>
        <dbReference type="ARBA" id="ARBA00023012"/>
    </source>
</evidence>
<accession>A0ABW5XGD6</accession>
<evidence type="ECO:0000256" key="6">
    <source>
        <dbReference type="ARBA" id="ARBA00022692"/>
    </source>
</evidence>
<feature type="compositionally biased region" description="Basic and acidic residues" evidence="10">
    <location>
        <begin position="1367"/>
        <end position="1376"/>
    </location>
</feature>
<dbReference type="Proteomes" id="UP001597391">
    <property type="component" value="Unassembled WGS sequence"/>
</dbReference>
<name>A0ABW5XGD6_9MICO</name>
<dbReference type="Pfam" id="PF00672">
    <property type="entry name" value="HAMP"/>
    <property type="match status" value="1"/>
</dbReference>
<sequence>MLLNRLSVQNKILATLAVPFLVILAAAAVFTWVSIDNWRDANQVRDVTRFVGDAEELVTVIQAERDAAVAGLGSHTPMVSEGEEMPEATSEAGARFDEMVALRNQALDALDSNYPAGSFDRIPDQAQQALEDARSQLRVGLVRAEEFARRGFVTPLALAKEYDDTVGLMFRFVATLGDTASDRYVGTTTSTYESLYRYQDRMRSEATLIGQLLSSSREMGDDLATARERDVALRTRQVNDLRVETIQDVTGARIEGLDLLPSFPSSYSAVRQLVANGQARSVSSFHIENWSQISGDAIEMITPIRETVREEMEKAALNSANNARTQAILTILGVLLAVAASLAIAYITSRSITNPLRHLARAADQVKNELPRLVDQMAVPGQTPDFELKPIEVASRDEVGQLAASFNSVNTTTIDVAREQAALRGSIAEMFVNVARRDHVLLNRQLGFLDELERAEEDPNTLANLFRLDHLATRMRRNSESLLVLAGIDSGRRVREPMAISDVVRTASSEIEQYDRIQLDLQADPLMLGHNALNSAHLIAELLENATNFSEPHTPVEVTTALSKHFMTVTIRDYGLGMNDQDIEEANRKVASRSATDVVGVQRVGLFVVGRLADRLGVHVSFSRPADGSEGTVIVLSFPFALFADLSEQPLPQPTDPLSRENQQAAQNWLQAEPEPEVVQEVNLEALTDGTTHTGMPKRRVSALPQAEAFTPEIPTEQPVTPTDLPSRGAGHMTGPDLHEEDIVLPPLQTPLAPVVSEDSDVSWAPATAAAPAASLPTRRASAQPVIDFAQEEEVKPQAPERRSAMFSSFRSFNPNDLAAAGDSAAIAGEEPQQVDASYVEPDTVTYETGFGSAYEPTVAPGGYEPLGGRETASHHTAEAVPSEELPPSFEPAVQVAYDTPPSFTPDAVEDGPYAPSALSASSGAEWAERFANLPTRASRAREARMAALSSPSPASAEEIEYSAQAPAQQNADDVWVPTFADGAAPQEQHEFAPVFDQNAHGVTADEHSHYAHDGEYVPQQPEFQGYVEQPVGYHDEPVNTEWHAQEPAIVEHQYLEQPTVAQEPVFAPQFPGADANPGGQQLPPSHPFTPISAPSVASPLDPTLYNNAPVASFADVVADVPEPKAAPAKKGFFAKLFGKKDKTVPAAQAPVQQPTGQAFPPVFGTPSTSVTEPGQRPMDAPFGSFQPTPSPQVGGQGAPASAYGVAQAEPQPYGVATQAPSFNTPGAGAMEAPAQRSFRPALTHDLPQRTGAAPEPVQVFGGQQPFGASGNGAAETTAGPSGSTTSFSPAVASPAPAGTSHWEPPAAFGQPNALALQSTIQEQAFAELSELSAYRPNAVSAGGTNLTRRVRGNVEGPQDDPSAQKISRDAAELRSRLSAFQSATQRGRQDGNHSPEQGAQASEVQAARVPDSVIP</sequence>
<dbReference type="PROSITE" id="PS50109">
    <property type="entry name" value="HIS_KIN"/>
    <property type="match status" value="1"/>
</dbReference>
<evidence type="ECO:0000256" key="10">
    <source>
        <dbReference type="SAM" id="MobiDB-lite"/>
    </source>
</evidence>
<keyword evidence="7" id="KW-0418">Kinase</keyword>
<keyword evidence="15" id="KW-1185">Reference proteome</keyword>
<evidence type="ECO:0000256" key="8">
    <source>
        <dbReference type="ARBA" id="ARBA00022989"/>
    </source>
</evidence>
<dbReference type="SMART" id="SM00387">
    <property type="entry name" value="HATPase_c"/>
    <property type="match status" value="1"/>
</dbReference>
<dbReference type="EMBL" id="JBHUOP010000002">
    <property type="protein sequence ID" value="MFD2840159.1"/>
    <property type="molecule type" value="Genomic_DNA"/>
</dbReference>
<dbReference type="Gene3D" id="6.10.340.10">
    <property type="match status" value="1"/>
</dbReference>
<organism evidence="14 15">
    <name type="scientific">Populibacterium corticicola</name>
    <dbReference type="NCBI Taxonomy" id="1812826"/>
    <lineage>
        <taxon>Bacteria</taxon>
        <taxon>Bacillati</taxon>
        <taxon>Actinomycetota</taxon>
        <taxon>Actinomycetes</taxon>
        <taxon>Micrococcales</taxon>
        <taxon>Jonesiaceae</taxon>
        <taxon>Populibacterium</taxon>
    </lineage>
</organism>
<keyword evidence="14" id="KW-0067">ATP-binding</keyword>
<dbReference type="InterPro" id="IPR036890">
    <property type="entry name" value="HATPase_C_sf"/>
</dbReference>
<gene>
    <name evidence="14" type="ORF">ACFSYH_06210</name>
</gene>
<evidence type="ECO:0000256" key="7">
    <source>
        <dbReference type="ARBA" id="ARBA00022777"/>
    </source>
</evidence>
<protein>
    <recommendedName>
        <fullName evidence="3">histidine kinase</fullName>
        <ecNumber evidence="3">2.7.13.3</ecNumber>
    </recommendedName>
</protein>
<dbReference type="PANTHER" id="PTHR45436">
    <property type="entry name" value="SENSOR HISTIDINE KINASE YKOH"/>
    <property type="match status" value="1"/>
</dbReference>
<dbReference type="InterPro" id="IPR005467">
    <property type="entry name" value="His_kinase_dom"/>
</dbReference>
<feature type="compositionally biased region" description="Low complexity" evidence="10">
    <location>
        <begin position="1284"/>
        <end position="1301"/>
    </location>
</feature>
<proteinExistence type="predicted"/>
<feature type="region of interest" description="Disordered" evidence="10">
    <location>
        <begin position="1261"/>
        <end position="1315"/>
    </location>
</feature>
<comment type="caution">
    <text evidence="14">The sequence shown here is derived from an EMBL/GenBank/DDBJ whole genome shotgun (WGS) entry which is preliminary data.</text>
</comment>
<dbReference type="InterPro" id="IPR003594">
    <property type="entry name" value="HATPase_dom"/>
</dbReference>
<feature type="compositionally biased region" description="Polar residues" evidence="10">
    <location>
        <begin position="1395"/>
        <end position="1404"/>
    </location>
</feature>
<feature type="domain" description="Histidine kinase" evidence="12">
    <location>
        <begin position="433"/>
        <end position="642"/>
    </location>
</feature>
<keyword evidence="8 11" id="KW-1133">Transmembrane helix</keyword>
<evidence type="ECO:0000313" key="15">
    <source>
        <dbReference type="Proteomes" id="UP001597391"/>
    </source>
</evidence>
<evidence type="ECO:0000256" key="1">
    <source>
        <dbReference type="ARBA" id="ARBA00000085"/>
    </source>
</evidence>
<evidence type="ECO:0000256" key="11">
    <source>
        <dbReference type="SAM" id="Phobius"/>
    </source>
</evidence>
<dbReference type="PROSITE" id="PS50885">
    <property type="entry name" value="HAMP"/>
    <property type="match status" value="1"/>
</dbReference>
<keyword evidence="4" id="KW-0597">Phosphoprotein</keyword>
<dbReference type="InterPro" id="IPR003660">
    <property type="entry name" value="HAMP_dom"/>
</dbReference>
<reference evidence="15" key="1">
    <citation type="journal article" date="2019" name="Int. J. Syst. Evol. Microbiol.">
        <title>The Global Catalogue of Microorganisms (GCM) 10K type strain sequencing project: providing services to taxonomists for standard genome sequencing and annotation.</title>
        <authorList>
            <consortium name="The Broad Institute Genomics Platform"/>
            <consortium name="The Broad Institute Genome Sequencing Center for Infectious Disease"/>
            <person name="Wu L."/>
            <person name="Ma J."/>
        </authorList>
    </citation>
    <scope>NUCLEOTIDE SEQUENCE [LARGE SCALE GENOMIC DNA]</scope>
    <source>
        <strain evidence="15">KCTC 33576</strain>
    </source>
</reference>
<dbReference type="EC" id="2.7.13.3" evidence="3"/>
<feature type="region of interest" description="Disordered" evidence="10">
    <location>
        <begin position="1073"/>
        <end position="1096"/>
    </location>
</feature>
<keyword evidence="9" id="KW-0902">Two-component regulatory system</keyword>